<dbReference type="Pfam" id="PF03976">
    <property type="entry name" value="PPK2"/>
    <property type="match status" value="2"/>
</dbReference>
<feature type="domain" description="Polyphosphate kinase-2-related" evidence="2">
    <location>
        <begin position="267"/>
        <end position="487"/>
    </location>
</feature>
<feature type="domain" description="Polyphosphate kinase-2-related" evidence="2">
    <location>
        <begin position="11"/>
        <end position="233"/>
    </location>
</feature>
<organism evidence="3 4">
    <name type="scientific">Methanosphaerula palustris (strain ATCC BAA-1556 / DSM 19958 / E1-9c)</name>
    <dbReference type="NCBI Taxonomy" id="521011"/>
    <lineage>
        <taxon>Archaea</taxon>
        <taxon>Methanobacteriati</taxon>
        <taxon>Methanobacteriota</taxon>
        <taxon>Stenosarchaea group</taxon>
        <taxon>Methanomicrobia</taxon>
        <taxon>Methanomicrobiales</taxon>
        <taxon>Methanoregulaceae</taxon>
        <taxon>Methanosphaerula</taxon>
    </lineage>
</organism>
<dbReference type="AlphaFoldDB" id="B8GDE1"/>
<dbReference type="InterPro" id="IPR022488">
    <property type="entry name" value="PPK2-related"/>
</dbReference>
<dbReference type="eggNOG" id="arCOG03575">
    <property type="taxonomic scope" value="Archaea"/>
</dbReference>
<evidence type="ECO:0000313" key="4">
    <source>
        <dbReference type="Proteomes" id="UP000002457"/>
    </source>
</evidence>
<name>B8GDE1_METPE</name>
<dbReference type="GO" id="GO:0043751">
    <property type="term" value="F:polyphosphate:AMP phosphotransferase activity"/>
    <property type="evidence" value="ECO:0007669"/>
    <property type="project" value="InterPro"/>
</dbReference>
<dbReference type="InterPro" id="IPR022489">
    <property type="entry name" value="PolyP_AMP_Tfrase"/>
</dbReference>
<keyword evidence="4" id="KW-1185">Reference proteome</keyword>
<feature type="region of interest" description="Disordered" evidence="1">
    <location>
        <begin position="237"/>
        <end position="262"/>
    </location>
</feature>
<dbReference type="STRING" id="521011.Mpal_1989"/>
<evidence type="ECO:0000256" key="1">
    <source>
        <dbReference type="SAM" id="MobiDB-lite"/>
    </source>
</evidence>
<dbReference type="PANTHER" id="PTHR34383">
    <property type="entry name" value="POLYPHOSPHATE:AMP PHOSPHOTRANSFERASE-RELATED"/>
    <property type="match status" value="1"/>
</dbReference>
<dbReference type="EMBL" id="CP001338">
    <property type="protein sequence ID" value="ACL17292.1"/>
    <property type="molecule type" value="Genomic_DNA"/>
</dbReference>
<gene>
    <name evidence="3" type="ordered locus">Mpal_1989</name>
</gene>
<dbReference type="SUPFAM" id="SSF52540">
    <property type="entry name" value="P-loop containing nucleoside triphosphate hydrolases"/>
    <property type="match status" value="2"/>
</dbReference>
<dbReference type="HOGENOM" id="CLU_033786_0_2_2"/>
<dbReference type="KEGG" id="mpl:Mpal_1989"/>
<dbReference type="Proteomes" id="UP000002457">
    <property type="component" value="Chromosome"/>
</dbReference>
<sequence length="490" mass="57239">MFDRYDLSKKADQKEYDKTVPALQVRFGELQRELRTAGIPLILVVEGWNASGISDAVSELIHALDPRGFTFYATGSPNDEEKAHTFLWRFWVKTPAKGRIAIFARSWYSRLLAERMGGISWKENEKQSLRTIRAFEQQQADDGTIVLKFFLHISKEEQKRRLEERERDHLTSWMITRGDWDFHNQYDLYLPLIEDVIKDTDSKDAPWTIVEATDPRFAAIRVYTVLIKTLEARLSTAKKEEKQSDHKKDDQKRSGSILSPVDHSLSLSKPEYLEQLTIVQGRVRERQYQIFKRGIPLMIVYEGWDAAGKGGNILRLTQNLNPRGYSVVPVAVPNDIEKAHHYLWRFYTHAPSAGSIRIFDRSWYGRVLVERVEGFCTDEEWGRAYNEINQMEEAFLASGGGLVKFWLEIDKDEQLRRFEQRQNDPAKQWKITPDDWRNREKWDQYTLAVDEMLAKTSTKQAPWTIIESDDKYYARIKALNTVVSYIDTLL</sequence>
<evidence type="ECO:0000313" key="3">
    <source>
        <dbReference type="EMBL" id="ACL17292.1"/>
    </source>
</evidence>
<reference evidence="3 4" key="1">
    <citation type="journal article" date="2015" name="Genome Announc.">
        <title>Complete Genome Sequence of Methanosphaerula palustris E1-9CT, a Hydrogenotrophic Methanogen Isolated from a Minerotrophic Fen Peatland.</title>
        <authorList>
            <person name="Cadillo-Quiroz H."/>
            <person name="Browne P."/>
            <person name="Kyrpides N."/>
            <person name="Woyke T."/>
            <person name="Goodwin L."/>
            <person name="Detter C."/>
            <person name="Yavitt J.B."/>
            <person name="Zinder S.H."/>
        </authorList>
    </citation>
    <scope>NUCLEOTIDE SEQUENCE [LARGE SCALE GENOMIC DNA]</scope>
    <source>
        <strain evidence="4">ATCC BAA-1556 / DSM 19958 / E1-9c</strain>
    </source>
</reference>
<dbReference type="GO" id="GO:0006797">
    <property type="term" value="P:polyphosphate metabolic process"/>
    <property type="evidence" value="ECO:0007669"/>
    <property type="project" value="InterPro"/>
</dbReference>
<feature type="compositionally biased region" description="Basic and acidic residues" evidence="1">
    <location>
        <begin position="237"/>
        <end position="253"/>
    </location>
</feature>
<dbReference type="OrthoDB" id="9408at2157"/>
<dbReference type="NCBIfam" id="TIGR03708">
    <property type="entry name" value="poly_P_AMP_trns"/>
    <property type="match status" value="1"/>
</dbReference>
<proteinExistence type="predicted"/>
<accession>B8GDE1</accession>
<dbReference type="PANTHER" id="PTHR34383:SF3">
    <property type="entry name" value="POLYPHOSPHATE:AMP PHOSPHOTRANSFERASE"/>
    <property type="match status" value="1"/>
</dbReference>
<dbReference type="InterPro" id="IPR027417">
    <property type="entry name" value="P-loop_NTPase"/>
</dbReference>
<protein>
    <recommendedName>
        <fullName evidence="2">Polyphosphate kinase-2-related domain-containing protein</fullName>
    </recommendedName>
</protein>
<dbReference type="Gene3D" id="3.40.50.300">
    <property type="entry name" value="P-loop containing nucleotide triphosphate hydrolases"/>
    <property type="match status" value="2"/>
</dbReference>
<evidence type="ECO:0000259" key="2">
    <source>
        <dbReference type="Pfam" id="PF03976"/>
    </source>
</evidence>